<dbReference type="GO" id="GO:0016020">
    <property type="term" value="C:membrane"/>
    <property type="evidence" value="ECO:0007669"/>
    <property type="project" value="UniProtKB-SubCell"/>
</dbReference>
<feature type="transmembrane region" description="Helical" evidence="6">
    <location>
        <begin position="400"/>
        <end position="426"/>
    </location>
</feature>
<accession>A0A5J4YYG0</accession>
<evidence type="ECO:0000256" key="3">
    <source>
        <dbReference type="ARBA" id="ARBA00022692"/>
    </source>
</evidence>
<dbReference type="AlphaFoldDB" id="A0A5J4YYG0"/>
<feature type="transmembrane region" description="Helical" evidence="6">
    <location>
        <begin position="196"/>
        <end position="216"/>
    </location>
</feature>
<dbReference type="PANTHER" id="PTHR19432">
    <property type="entry name" value="SUGAR TRANSPORTER"/>
    <property type="match status" value="1"/>
</dbReference>
<evidence type="ECO:0000256" key="1">
    <source>
        <dbReference type="ARBA" id="ARBA00004141"/>
    </source>
</evidence>
<feature type="transmembrane region" description="Helical" evidence="6">
    <location>
        <begin position="438"/>
        <end position="464"/>
    </location>
</feature>
<feature type="transmembrane region" description="Helical" evidence="6">
    <location>
        <begin position="83"/>
        <end position="105"/>
    </location>
</feature>
<keyword evidence="5 6" id="KW-0472">Membrane</keyword>
<dbReference type="InterPro" id="IPR036259">
    <property type="entry name" value="MFS_trans_sf"/>
</dbReference>
<reference evidence="8" key="1">
    <citation type="journal article" date="2019" name="Nat. Commun.">
        <title>Expansion of phycobilisome linker gene families in mesophilic red algae.</title>
        <authorList>
            <person name="Lee J."/>
            <person name="Kim D."/>
            <person name="Bhattacharya D."/>
            <person name="Yoon H.S."/>
        </authorList>
    </citation>
    <scope>NUCLEOTIDE SEQUENCE [LARGE SCALE GENOMIC DNA]</scope>
    <source>
        <strain evidence="8">CCMP 1328</strain>
    </source>
</reference>
<dbReference type="SUPFAM" id="SSF103473">
    <property type="entry name" value="MFS general substrate transporter"/>
    <property type="match status" value="1"/>
</dbReference>
<comment type="caution">
    <text evidence="7">The sequence shown here is derived from an EMBL/GenBank/DDBJ whole genome shotgun (WGS) entry which is preliminary data.</text>
</comment>
<comment type="subcellular location">
    <subcellularLocation>
        <location evidence="1">Membrane</location>
        <topology evidence="1">Multi-pass membrane protein</topology>
    </subcellularLocation>
</comment>
<proteinExistence type="predicted"/>
<feature type="transmembrane region" description="Helical" evidence="6">
    <location>
        <begin position="157"/>
        <end position="176"/>
    </location>
</feature>
<protein>
    <submittedName>
        <fullName evidence="7">Sucrose transport protein SUC3</fullName>
    </submittedName>
</protein>
<dbReference type="OMA" id="FWGALMS"/>
<evidence type="ECO:0000313" key="8">
    <source>
        <dbReference type="Proteomes" id="UP000324585"/>
    </source>
</evidence>
<feature type="transmembrane region" description="Helical" evidence="6">
    <location>
        <begin position="470"/>
        <end position="489"/>
    </location>
</feature>
<dbReference type="OrthoDB" id="28755at2759"/>
<feature type="transmembrane region" description="Helical" evidence="6">
    <location>
        <begin position="12"/>
        <end position="31"/>
    </location>
</feature>
<feature type="transmembrane region" description="Helical" evidence="6">
    <location>
        <begin position="287"/>
        <end position="309"/>
    </location>
</feature>
<evidence type="ECO:0000256" key="4">
    <source>
        <dbReference type="ARBA" id="ARBA00022989"/>
    </source>
</evidence>
<evidence type="ECO:0000256" key="2">
    <source>
        <dbReference type="ARBA" id="ARBA00022448"/>
    </source>
</evidence>
<evidence type="ECO:0000313" key="7">
    <source>
        <dbReference type="EMBL" id="KAA8495922.1"/>
    </source>
</evidence>
<dbReference type="Gene3D" id="1.20.1250.20">
    <property type="entry name" value="MFS general substrate transporter like domains"/>
    <property type="match status" value="1"/>
</dbReference>
<dbReference type="EMBL" id="VRMN01000003">
    <property type="protein sequence ID" value="KAA8495922.1"/>
    <property type="molecule type" value="Genomic_DNA"/>
</dbReference>
<dbReference type="GO" id="GO:0008506">
    <property type="term" value="F:sucrose:proton symporter activity"/>
    <property type="evidence" value="ECO:0007669"/>
    <property type="project" value="TreeGrafter"/>
</dbReference>
<evidence type="ECO:0000256" key="5">
    <source>
        <dbReference type="ARBA" id="ARBA00023136"/>
    </source>
</evidence>
<keyword evidence="4 6" id="KW-1133">Transmembrane helix</keyword>
<feature type="transmembrane region" description="Helical" evidence="6">
    <location>
        <begin position="370"/>
        <end position="388"/>
    </location>
</feature>
<name>A0A5J4YYG0_PORPP</name>
<evidence type="ECO:0000256" key="6">
    <source>
        <dbReference type="SAM" id="Phobius"/>
    </source>
</evidence>
<feature type="transmembrane region" description="Helical" evidence="6">
    <location>
        <begin position="51"/>
        <end position="71"/>
    </location>
</feature>
<dbReference type="Proteomes" id="UP000324585">
    <property type="component" value="Unassembled WGS sequence"/>
</dbReference>
<organism evidence="7 8">
    <name type="scientific">Porphyridium purpureum</name>
    <name type="common">Red alga</name>
    <name type="synonym">Porphyridium cruentum</name>
    <dbReference type="NCBI Taxonomy" id="35688"/>
    <lineage>
        <taxon>Eukaryota</taxon>
        <taxon>Rhodophyta</taxon>
        <taxon>Bangiophyceae</taxon>
        <taxon>Porphyridiales</taxon>
        <taxon>Porphyridiaceae</taxon>
        <taxon>Porphyridium</taxon>
    </lineage>
</organism>
<feature type="transmembrane region" description="Helical" evidence="6">
    <location>
        <begin position="117"/>
        <end position="136"/>
    </location>
</feature>
<keyword evidence="3 6" id="KW-0812">Transmembrane</keyword>
<keyword evidence="8" id="KW-1185">Reference proteome</keyword>
<dbReference type="Pfam" id="PF07690">
    <property type="entry name" value="MFS_1"/>
    <property type="match status" value="1"/>
</dbReference>
<dbReference type="InterPro" id="IPR011701">
    <property type="entry name" value="MFS"/>
</dbReference>
<dbReference type="PANTHER" id="PTHR19432:SF35">
    <property type="entry name" value="SOLUTE CARRIER FAMILY 45 MEMBER 3 ISOFORM X1"/>
    <property type="match status" value="1"/>
</dbReference>
<feature type="transmembrane region" description="Helical" evidence="6">
    <location>
        <begin position="339"/>
        <end position="358"/>
    </location>
</feature>
<sequence length="500" mass="54374">MSGRAEQGLPQWRLLMLTVAMCGVQICYAVQIGHGTPQLEVLGMGTQYVSLAWLAGPLSGLIMQPLIGVLSDRCVSPLGKRRPFLIIGCVLSSLALIMFSNAAQLGRACATALGGSLTAWSIFFGIMGFFFLDFSVNAIQGPLRALLTDVTPEAQQATGNAYFAFMVGLGNLLGSYLGSLDFRSMGWTFFQENIQILFFLAMLLLDLTIVLCVVFTSEAPNRVAEQANRREQIDIDEKARLLGEGNMNDEHVLGDRETEHSFEEDDVEFDDLGSTLSIVMYEAPVPYWQVFAVQFCAWFGFFSIMVYAVDWVALNVFRGVSSAPRGTTERMLYEKGVRVGNIGLSMCALVTIVYAAALPKLVRRLGLRQVYFISQAVEGIGLCLPLFLRGSPGVMPSLGLQIAAVSTIGLMGIFMASAMTIPWSLMGVAVQRMYPDKVGVFSALFNACQAGPQLIVALISPLILRVAADVSVIMFMGGMSAFLGAYLVLHHGIGVDEFYQ</sequence>
<gene>
    <name evidence="7" type="ORF">FVE85_2077</name>
</gene>
<keyword evidence="2" id="KW-0813">Transport</keyword>